<evidence type="ECO:0000256" key="7">
    <source>
        <dbReference type="ARBA" id="ARBA00022827"/>
    </source>
</evidence>
<proteinExistence type="predicted"/>
<evidence type="ECO:0000256" key="6">
    <source>
        <dbReference type="ARBA" id="ARBA00022694"/>
    </source>
</evidence>
<keyword evidence="8" id="KW-0560">Oxidoreductase</keyword>
<dbReference type="InterPro" id="IPR036188">
    <property type="entry name" value="FAD/NAD-bd_sf"/>
</dbReference>
<evidence type="ECO:0000256" key="9">
    <source>
        <dbReference type="ARBA" id="ARBA00023268"/>
    </source>
</evidence>
<dbReference type="Pfam" id="PF01266">
    <property type="entry name" value="DAO"/>
    <property type="match status" value="1"/>
</dbReference>
<dbReference type="GO" id="GO:0032259">
    <property type="term" value="P:methylation"/>
    <property type="evidence" value="ECO:0007669"/>
    <property type="project" value="UniProtKB-KW"/>
</dbReference>
<reference evidence="12" key="1">
    <citation type="journal article" date="2013" name="Stand. Genomic Sci.">
        <title>Complete genome sequence of the halophilic bacterium Spirochaeta africana type strain (Z-7692(T)) from the alkaline Lake Magadi in the East African Rift.</title>
        <authorList>
            <person name="Liolos K."/>
            <person name="Abt B."/>
            <person name="Scheuner C."/>
            <person name="Teshima H."/>
            <person name="Held B."/>
            <person name="Lapidus A."/>
            <person name="Nolan M."/>
            <person name="Lucas S."/>
            <person name="Deshpande S."/>
            <person name="Cheng J.F."/>
            <person name="Tapia R."/>
            <person name="Goodwin L.A."/>
            <person name="Pitluck S."/>
            <person name="Pagani I."/>
            <person name="Ivanova N."/>
            <person name="Mavromatis K."/>
            <person name="Mikhailova N."/>
            <person name="Huntemann M."/>
            <person name="Pati A."/>
            <person name="Chen A."/>
            <person name="Palaniappan K."/>
            <person name="Land M."/>
            <person name="Rohde M."/>
            <person name="Tindall B.J."/>
            <person name="Detter J.C."/>
            <person name="Goker M."/>
            <person name="Bristow J."/>
            <person name="Eisen J.A."/>
            <person name="Markowitz V."/>
            <person name="Hugenholtz P."/>
            <person name="Woyke T."/>
            <person name="Klenk H.P."/>
            <person name="Kyrpides N.C."/>
        </authorList>
    </citation>
    <scope>NUCLEOTIDE SEQUENCE</scope>
    <source>
        <strain evidence="12">ATCC 700263 / DSM 8902 / Z-7692</strain>
    </source>
</reference>
<dbReference type="GO" id="GO:0008168">
    <property type="term" value="F:methyltransferase activity"/>
    <property type="evidence" value="ECO:0007669"/>
    <property type="project" value="UniProtKB-KW"/>
</dbReference>
<dbReference type="GO" id="GO:0008033">
    <property type="term" value="P:tRNA processing"/>
    <property type="evidence" value="ECO:0007669"/>
    <property type="project" value="UniProtKB-KW"/>
</dbReference>
<evidence type="ECO:0000313" key="11">
    <source>
        <dbReference type="EMBL" id="AFG38182.1"/>
    </source>
</evidence>
<evidence type="ECO:0000256" key="5">
    <source>
        <dbReference type="ARBA" id="ARBA00022691"/>
    </source>
</evidence>
<keyword evidence="2" id="KW-0489">Methyltransferase</keyword>
<organism evidence="11 12">
    <name type="scientific">Spirochaeta africana (strain ATCC 700263 / DSM 8902 / Z-7692)</name>
    <dbReference type="NCBI Taxonomy" id="889378"/>
    <lineage>
        <taxon>Bacteria</taxon>
        <taxon>Pseudomonadati</taxon>
        <taxon>Spirochaetota</taxon>
        <taxon>Spirochaetia</taxon>
        <taxon>Spirochaetales</taxon>
        <taxon>Spirochaetaceae</taxon>
        <taxon>Spirochaeta</taxon>
    </lineage>
</organism>
<keyword evidence="7" id="KW-0274">FAD</keyword>
<keyword evidence="12" id="KW-1185">Reference proteome</keyword>
<keyword evidence="3" id="KW-0285">Flavoprotein</keyword>
<feature type="domain" description="FAD dependent oxidoreductase" evidence="10">
    <location>
        <begin position="16"/>
        <end position="372"/>
    </location>
</feature>
<dbReference type="KEGG" id="sfc:Spiaf_2134"/>
<sequence length="405" mass="45040">MLPFGFMKQHLLHTRLLIIGQGIAGSMLAYALWRRGLTRPEDFMVIDAGDTHAATRVSTGVINPFGFARLNYSAVAPEVGAAWEHYNRLERMLQHHLGTHTRYAFAHPLLRLFTSPMEAGRWQERYRLPVLPHGSRRHNICLTQGGGVVPNSGWIEAARLVRDIRRLLQQRQQYIHADIPASTLMTSLRQASGNIAELHSIRYSALILCSGVQHALATGNSLPDARLPYYPVGGEVMSLYLPAWPVELAVSRGITIQPSRTHSGWIRVGATYQRTPDTDLPNAEGIAWLRNQFDQLCIRMRSGMPDSTGRMYQQAVASAVFTSGIRPAAIDRQPYLGQMRQPLPQCPPVYIMNGLGSRGIARAPVLAETLANHILQKAPIPPAWQVQRVPLDQSSQTWECSASAD</sequence>
<dbReference type="GO" id="GO:0016491">
    <property type="term" value="F:oxidoreductase activity"/>
    <property type="evidence" value="ECO:0007669"/>
    <property type="project" value="UniProtKB-KW"/>
</dbReference>
<dbReference type="Proteomes" id="UP000007383">
    <property type="component" value="Chromosome"/>
</dbReference>
<dbReference type="OrthoDB" id="9794226at2"/>
<dbReference type="Gene3D" id="3.50.50.60">
    <property type="entry name" value="FAD/NAD(P)-binding domain"/>
    <property type="match status" value="1"/>
</dbReference>
<dbReference type="InterPro" id="IPR006076">
    <property type="entry name" value="FAD-dep_OxRdtase"/>
</dbReference>
<evidence type="ECO:0000259" key="10">
    <source>
        <dbReference type="Pfam" id="PF01266"/>
    </source>
</evidence>
<keyword evidence="6" id="KW-0819">tRNA processing</keyword>
<keyword evidence="4" id="KW-0808">Transferase</keyword>
<dbReference type="PANTHER" id="PTHR13847:SF283">
    <property type="entry name" value="TRNA 5-METHYLAMINOMETHYL-2-THIOURIDINE BIOSYNTHESIS BIFUNCTIONAL PROTEIN MNMC"/>
    <property type="match status" value="1"/>
</dbReference>
<dbReference type="AlphaFoldDB" id="H9UKY9"/>
<dbReference type="PANTHER" id="PTHR13847">
    <property type="entry name" value="SARCOSINE DEHYDROGENASE-RELATED"/>
    <property type="match status" value="1"/>
</dbReference>
<evidence type="ECO:0000256" key="1">
    <source>
        <dbReference type="ARBA" id="ARBA00022490"/>
    </source>
</evidence>
<gene>
    <name evidence="11" type="ordered locus">Spiaf_2134</name>
</gene>
<evidence type="ECO:0000256" key="8">
    <source>
        <dbReference type="ARBA" id="ARBA00023002"/>
    </source>
</evidence>
<dbReference type="HOGENOM" id="CLU_679539_0_0_12"/>
<dbReference type="SUPFAM" id="SSF51905">
    <property type="entry name" value="FAD/NAD(P)-binding domain"/>
    <property type="match status" value="1"/>
</dbReference>
<protein>
    <submittedName>
        <fullName evidence="11">Glycine/D-amino acid oxidase, deaminating</fullName>
    </submittedName>
</protein>
<dbReference type="Gene3D" id="3.30.9.10">
    <property type="entry name" value="D-Amino Acid Oxidase, subunit A, domain 2"/>
    <property type="match status" value="1"/>
</dbReference>
<name>H9UKY9_SPIAZ</name>
<evidence type="ECO:0000256" key="3">
    <source>
        <dbReference type="ARBA" id="ARBA00022630"/>
    </source>
</evidence>
<evidence type="ECO:0000256" key="4">
    <source>
        <dbReference type="ARBA" id="ARBA00022679"/>
    </source>
</evidence>
<keyword evidence="5" id="KW-0949">S-adenosyl-L-methionine</keyword>
<dbReference type="GO" id="GO:0005737">
    <property type="term" value="C:cytoplasm"/>
    <property type="evidence" value="ECO:0007669"/>
    <property type="project" value="TreeGrafter"/>
</dbReference>
<dbReference type="EMBL" id="CP003282">
    <property type="protein sequence ID" value="AFG38182.1"/>
    <property type="molecule type" value="Genomic_DNA"/>
</dbReference>
<dbReference type="eggNOG" id="COG0665">
    <property type="taxonomic scope" value="Bacteria"/>
</dbReference>
<accession>H9UKY9</accession>
<keyword evidence="9" id="KW-0511">Multifunctional enzyme</keyword>
<dbReference type="STRING" id="889378.Spiaf_2134"/>
<dbReference type="PATRIC" id="fig|889378.3.peg.2120"/>
<keyword evidence="1" id="KW-0963">Cytoplasm</keyword>
<evidence type="ECO:0000256" key="2">
    <source>
        <dbReference type="ARBA" id="ARBA00022603"/>
    </source>
</evidence>
<evidence type="ECO:0000313" key="12">
    <source>
        <dbReference type="Proteomes" id="UP000007383"/>
    </source>
</evidence>